<reference evidence="1" key="1">
    <citation type="submission" date="2021-06" db="EMBL/GenBank/DDBJ databases">
        <authorList>
            <person name="Kallberg Y."/>
            <person name="Tangrot J."/>
            <person name="Rosling A."/>
        </authorList>
    </citation>
    <scope>NUCLEOTIDE SEQUENCE</scope>
    <source>
        <strain evidence="1">MT106</strain>
    </source>
</reference>
<dbReference type="InterPro" id="IPR029063">
    <property type="entry name" value="SAM-dependent_MTases_sf"/>
</dbReference>
<sequence>MVKEIIIPKENIPKTEEVREYQSEKEKTTEKKNREFQFTRDWFRVFEGKSTIWILEELFKNPESKLITIDTFEKYFADSDNEIIFRENIQKSGKEKQVKIIKSGSFDALVKLNYEKGVKEDGIMIFDDYEWDYFEEEYNNPRIAIDSFLRCYKPQIEIIYKHYQVALRKVIRKDTRTTREDKTSIEEFS</sequence>
<dbReference type="Proteomes" id="UP000789831">
    <property type="component" value="Unassembled WGS sequence"/>
</dbReference>
<gene>
    <name evidence="1" type="ORF">AGERDE_LOCUS12352</name>
</gene>
<name>A0A9N9EFV8_9GLOM</name>
<dbReference type="EMBL" id="CAJVPL010008174">
    <property type="protein sequence ID" value="CAG8673231.1"/>
    <property type="molecule type" value="Genomic_DNA"/>
</dbReference>
<feature type="non-terminal residue" evidence="1">
    <location>
        <position position="189"/>
    </location>
</feature>
<dbReference type="OrthoDB" id="2014201at2759"/>
<evidence type="ECO:0000313" key="2">
    <source>
        <dbReference type="Proteomes" id="UP000789831"/>
    </source>
</evidence>
<evidence type="ECO:0000313" key="1">
    <source>
        <dbReference type="EMBL" id="CAG8673231.1"/>
    </source>
</evidence>
<dbReference type="AlphaFoldDB" id="A0A9N9EFV8"/>
<proteinExistence type="predicted"/>
<organism evidence="1 2">
    <name type="scientific">Ambispora gerdemannii</name>
    <dbReference type="NCBI Taxonomy" id="144530"/>
    <lineage>
        <taxon>Eukaryota</taxon>
        <taxon>Fungi</taxon>
        <taxon>Fungi incertae sedis</taxon>
        <taxon>Mucoromycota</taxon>
        <taxon>Glomeromycotina</taxon>
        <taxon>Glomeromycetes</taxon>
        <taxon>Archaeosporales</taxon>
        <taxon>Ambisporaceae</taxon>
        <taxon>Ambispora</taxon>
    </lineage>
</organism>
<dbReference type="Gene3D" id="3.40.50.150">
    <property type="entry name" value="Vaccinia Virus protein VP39"/>
    <property type="match status" value="1"/>
</dbReference>
<protein>
    <submittedName>
        <fullName evidence="1">13402_t:CDS:1</fullName>
    </submittedName>
</protein>
<keyword evidence="2" id="KW-1185">Reference proteome</keyword>
<comment type="caution">
    <text evidence="1">The sequence shown here is derived from an EMBL/GenBank/DDBJ whole genome shotgun (WGS) entry which is preliminary data.</text>
</comment>
<accession>A0A9N9EFV8</accession>